<evidence type="ECO:0000256" key="1">
    <source>
        <dbReference type="ARBA" id="ARBA00004141"/>
    </source>
</evidence>
<evidence type="ECO:0000256" key="11">
    <source>
        <dbReference type="ARBA" id="ARBA00023136"/>
    </source>
</evidence>
<gene>
    <name evidence="18" type="primary">pgsA</name>
    <name evidence="18" type="ORF">CA54_45160</name>
</gene>
<dbReference type="InterPro" id="IPR050324">
    <property type="entry name" value="CDP-alcohol_PTase-I"/>
</dbReference>
<organism evidence="18 19">
    <name type="scientific">Symmachiella macrocystis</name>
    <dbReference type="NCBI Taxonomy" id="2527985"/>
    <lineage>
        <taxon>Bacteria</taxon>
        <taxon>Pseudomonadati</taxon>
        <taxon>Planctomycetota</taxon>
        <taxon>Planctomycetia</taxon>
        <taxon>Planctomycetales</taxon>
        <taxon>Planctomycetaceae</taxon>
        <taxon>Symmachiella</taxon>
    </lineage>
</organism>
<keyword evidence="11 17" id="KW-0472">Membrane</keyword>
<proteinExistence type="inferred from homology"/>
<comment type="catalytic activity">
    <reaction evidence="14">
        <text>a CDP-1,2-diacyl-sn-glycerol + sn-glycerol 3-phosphate = a 1,2-diacyl-sn-glycero-3-phospho-(1'-sn-glycero-3'-phosphate) + CMP + H(+)</text>
        <dbReference type="Rhea" id="RHEA:12593"/>
        <dbReference type="ChEBI" id="CHEBI:15378"/>
        <dbReference type="ChEBI" id="CHEBI:57597"/>
        <dbReference type="ChEBI" id="CHEBI:58332"/>
        <dbReference type="ChEBI" id="CHEBI:60110"/>
        <dbReference type="ChEBI" id="CHEBI:60377"/>
        <dbReference type="EC" id="2.7.8.5"/>
    </reaction>
</comment>
<evidence type="ECO:0000313" key="18">
    <source>
        <dbReference type="EMBL" id="TWU09276.1"/>
    </source>
</evidence>
<dbReference type="InterPro" id="IPR043130">
    <property type="entry name" value="CDP-OH_PTrfase_TM_dom"/>
</dbReference>
<evidence type="ECO:0000256" key="13">
    <source>
        <dbReference type="ARBA" id="ARBA00023264"/>
    </source>
</evidence>
<keyword evidence="13" id="KW-1208">Phospholipid metabolism</keyword>
<dbReference type="EMBL" id="SJPP01000002">
    <property type="protein sequence ID" value="TWU09276.1"/>
    <property type="molecule type" value="Genomic_DNA"/>
</dbReference>
<evidence type="ECO:0000256" key="12">
    <source>
        <dbReference type="ARBA" id="ARBA00023209"/>
    </source>
</evidence>
<keyword evidence="8 17" id="KW-0812">Transmembrane</keyword>
<keyword evidence="12" id="KW-0594">Phospholipid biosynthesis</keyword>
<evidence type="ECO:0000256" key="6">
    <source>
        <dbReference type="ARBA" id="ARBA00022516"/>
    </source>
</evidence>
<evidence type="ECO:0000256" key="15">
    <source>
        <dbReference type="NCBIfam" id="TIGR00560"/>
    </source>
</evidence>
<keyword evidence="19" id="KW-1185">Reference proteome</keyword>
<name>A0A5C6BDB8_9PLAN</name>
<evidence type="ECO:0000256" key="14">
    <source>
        <dbReference type="ARBA" id="ARBA00048586"/>
    </source>
</evidence>
<dbReference type="PIRSF" id="PIRSF000847">
    <property type="entry name" value="Phos_ph_gly_syn"/>
    <property type="match status" value="1"/>
</dbReference>
<comment type="subcellular location">
    <subcellularLocation>
        <location evidence="1">Membrane</location>
        <topology evidence="1">Multi-pass membrane protein</topology>
    </subcellularLocation>
</comment>
<evidence type="ECO:0000256" key="9">
    <source>
        <dbReference type="ARBA" id="ARBA00022989"/>
    </source>
</evidence>
<evidence type="ECO:0000256" key="16">
    <source>
        <dbReference type="RuleBase" id="RU003750"/>
    </source>
</evidence>
<dbReference type="PANTHER" id="PTHR14269">
    <property type="entry name" value="CDP-DIACYLGLYCEROL--GLYCEROL-3-PHOSPHATE 3-PHOSPHATIDYLTRANSFERASE-RELATED"/>
    <property type="match status" value="1"/>
</dbReference>
<dbReference type="NCBIfam" id="TIGR00560">
    <property type="entry name" value="pgsA"/>
    <property type="match status" value="1"/>
</dbReference>
<dbReference type="Proteomes" id="UP000320735">
    <property type="component" value="Unassembled WGS sequence"/>
</dbReference>
<keyword evidence="7 16" id="KW-0808">Transferase</keyword>
<dbReference type="AlphaFoldDB" id="A0A5C6BDB8"/>
<evidence type="ECO:0000256" key="10">
    <source>
        <dbReference type="ARBA" id="ARBA00023098"/>
    </source>
</evidence>
<dbReference type="RefSeq" id="WP_146372994.1">
    <property type="nucleotide sequence ID" value="NZ_SJPP01000002.1"/>
</dbReference>
<feature type="transmembrane region" description="Helical" evidence="17">
    <location>
        <begin position="49"/>
        <end position="70"/>
    </location>
</feature>
<dbReference type="GO" id="GO:0046474">
    <property type="term" value="P:glycerophospholipid biosynthetic process"/>
    <property type="evidence" value="ECO:0007669"/>
    <property type="project" value="TreeGrafter"/>
</dbReference>
<evidence type="ECO:0000256" key="7">
    <source>
        <dbReference type="ARBA" id="ARBA00022679"/>
    </source>
</evidence>
<evidence type="ECO:0000256" key="3">
    <source>
        <dbReference type="ARBA" id="ARBA00010441"/>
    </source>
</evidence>
<feature type="transmembrane region" description="Helical" evidence="17">
    <location>
        <begin position="21"/>
        <end position="43"/>
    </location>
</feature>
<dbReference type="EC" id="2.7.8.5" evidence="4 15"/>
<evidence type="ECO:0000256" key="4">
    <source>
        <dbReference type="ARBA" id="ARBA00013170"/>
    </source>
</evidence>
<evidence type="ECO:0000256" key="8">
    <source>
        <dbReference type="ARBA" id="ARBA00022692"/>
    </source>
</evidence>
<dbReference type="PROSITE" id="PS00379">
    <property type="entry name" value="CDP_ALCOHOL_P_TRANSF"/>
    <property type="match status" value="1"/>
</dbReference>
<comment type="similarity">
    <text evidence="3 16">Belongs to the CDP-alcohol phosphatidyltransferase class-I family.</text>
</comment>
<feature type="transmembrane region" description="Helical" evidence="17">
    <location>
        <begin position="179"/>
        <end position="197"/>
    </location>
</feature>
<feature type="transmembrane region" description="Helical" evidence="17">
    <location>
        <begin position="82"/>
        <end position="101"/>
    </location>
</feature>
<dbReference type="Gene3D" id="1.20.120.1760">
    <property type="match status" value="1"/>
</dbReference>
<dbReference type="InterPro" id="IPR048254">
    <property type="entry name" value="CDP_ALCOHOL_P_TRANSF_CS"/>
</dbReference>
<dbReference type="GO" id="GO:0008444">
    <property type="term" value="F:CDP-diacylglycerol-glycerol-3-phosphate 3-phosphatidyltransferase activity"/>
    <property type="evidence" value="ECO:0007669"/>
    <property type="project" value="UniProtKB-UniRule"/>
</dbReference>
<evidence type="ECO:0000256" key="17">
    <source>
        <dbReference type="SAM" id="Phobius"/>
    </source>
</evidence>
<evidence type="ECO:0000256" key="5">
    <source>
        <dbReference type="ARBA" id="ARBA00014944"/>
    </source>
</evidence>
<dbReference type="PANTHER" id="PTHR14269:SF62">
    <property type="entry name" value="CDP-DIACYLGLYCEROL--GLYCEROL-3-PHOSPHATE 3-PHOSPHATIDYLTRANSFERASE 1, CHLOROPLASTIC"/>
    <property type="match status" value="1"/>
</dbReference>
<reference evidence="18 19" key="1">
    <citation type="submission" date="2019-02" db="EMBL/GenBank/DDBJ databases">
        <title>Deep-cultivation of Planctomycetes and their phenomic and genomic characterization uncovers novel biology.</title>
        <authorList>
            <person name="Wiegand S."/>
            <person name="Jogler M."/>
            <person name="Boedeker C."/>
            <person name="Pinto D."/>
            <person name="Vollmers J."/>
            <person name="Rivas-Marin E."/>
            <person name="Kohn T."/>
            <person name="Peeters S.H."/>
            <person name="Heuer A."/>
            <person name="Rast P."/>
            <person name="Oberbeckmann S."/>
            <person name="Bunk B."/>
            <person name="Jeske O."/>
            <person name="Meyerdierks A."/>
            <person name="Storesund J.E."/>
            <person name="Kallscheuer N."/>
            <person name="Luecker S."/>
            <person name="Lage O.M."/>
            <person name="Pohl T."/>
            <person name="Merkel B.J."/>
            <person name="Hornburger P."/>
            <person name="Mueller R.-W."/>
            <person name="Bruemmer F."/>
            <person name="Labrenz M."/>
            <person name="Spormann A.M."/>
            <person name="Op Den Camp H."/>
            <person name="Overmann J."/>
            <person name="Amann R."/>
            <person name="Jetten M.S.M."/>
            <person name="Mascher T."/>
            <person name="Medema M.H."/>
            <person name="Devos D.P."/>
            <person name="Kaster A.-K."/>
            <person name="Ovreas L."/>
            <person name="Rohde M."/>
            <person name="Galperin M.Y."/>
            <person name="Jogler C."/>
        </authorList>
    </citation>
    <scope>NUCLEOTIDE SEQUENCE [LARGE SCALE GENOMIC DNA]</scope>
    <source>
        <strain evidence="18 19">CA54</strain>
    </source>
</reference>
<sequence>MATTKPEKTSSAPDNHLGRNSLNWPNAITMSRLILAIVLFALIDYRGYWKTSVVVFVIAAATDALDGFIARRYGMVTVLGRILDPFVDKFIICGAFIFLLAKSGSGINAWMVMIVIGREMFVTGLRGFLEQQGKDFSAAWSGKIKMALQCVAVAASLMSLAPEITESASADQFFLLRDILLWGAIISTVWSGLIYIVRGAKLLRQG</sequence>
<comment type="caution">
    <text evidence="18">The sequence shown here is derived from an EMBL/GenBank/DDBJ whole genome shotgun (WGS) entry which is preliminary data.</text>
</comment>
<evidence type="ECO:0000313" key="19">
    <source>
        <dbReference type="Proteomes" id="UP000320735"/>
    </source>
</evidence>
<dbReference type="Pfam" id="PF01066">
    <property type="entry name" value="CDP-OH_P_transf"/>
    <property type="match status" value="1"/>
</dbReference>
<comment type="pathway">
    <text evidence="2">Phospholipid metabolism; phosphatidylglycerol biosynthesis; phosphatidylglycerol from CDP-diacylglycerol: step 1/2.</text>
</comment>
<keyword evidence="10" id="KW-0443">Lipid metabolism</keyword>
<accession>A0A5C6BDB8</accession>
<evidence type="ECO:0000256" key="2">
    <source>
        <dbReference type="ARBA" id="ARBA00005042"/>
    </source>
</evidence>
<protein>
    <recommendedName>
        <fullName evidence="5 15">CDP-diacylglycerol--glycerol-3-phosphate 3-phosphatidyltransferase</fullName>
        <ecNumber evidence="4 15">2.7.8.5</ecNumber>
    </recommendedName>
</protein>
<dbReference type="OrthoDB" id="9796672at2"/>
<dbReference type="InterPro" id="IPR004570">
    <property type="entry name" value="Phosphatidylglycerol_P_synth"/>
</dbReference>
<keyword evidence="6" id="KW-0444">Lipid biosynthesis</keyword>
<keyword evidence="9 17" id="KW-1133">Transmembrane helix</keyword>
<dbReference type="InterPro" id="IPR000462">
    <property type="entry name" value="CDP-OH_P_trans"/>
</dbReference>
<dbReference type="GO" id="GO:0016020">
    <property type="term" value="C:membrane"/>
    <property type="evidence" value="ECO:0007669"/>
    <property type="project" value="UniProtKB-SubCell"/>
</dbReference>